<keyword evidence="2" id="KW-1185">Reference proteome</keyword>
<gene>
    <name evidence="1" type="ORF">DPMN_026828</name>
</gene>
<dbReference type="AlphaFoldDB" id="A0A9D4LSE0"/>
<sequence>MVSKKTGISMTELRRHQDKVIEFRKRSRMKAERDQLKAHVVEFIEQDNESVMMPGKADAKLYEGEKRQIRILTDYMSNIHQRFQAETQKKISLALFCKLRPA</sequence>
<organism evidence="1 2">
    <name type="scientific">Dreissena polymorpha</name>
    <name type="common">Zebra mussel</name>
    <name type="synonym">Mytilus polymorpha</name>
    <dbReference type="NCBI Taxonomy" id="45954"/>
    <lineage>
        <taxon>Eukaryota</taxon>
        <taxon>Metazoa</taxon>
        <taxon>Spiralia</taxon>
        <taxon>Lophotrochozoa</taxon>
        <taxon>Mollusca</taxon>
        <taxon>Bivalvia</taxon>
        <taxon>Autobranchia</taxon>
        <taxon>Heteroconchia</taxon>
        <taxon>Euheterodonta</taxon>
        <taxon>Imparidentia</taxon>
        <taxon>Neoheterodontei</taxon>
        <taxon>Myida</taxon>
        <taxon>Dreissenoidea</taxon>
        <taxon>Dreissenidae</taxon>
        <taxon>Dreissena</taxon>
    </lineage>
</organism>
<proteinExistence type="predicted"/>
<comment type="caution">
    <text evidence="1">The sequence shown here is derived from an EMBL/GenBank/DDBJ whole genome shotgun (WGS) entry which is preliminary data.</text>
</comment>
<dbReference type="Proteomes" id="UP000828390">
    <property type="component" value="Unassembled WGS sequence"/>
</dbReference>
<evidence type="ECO:0000313" key="2">
    <source>
        <dbReference type="Proteomes" id="UP000828390"/>
    </source>
</evidence>
<evidence type="ECO:0000313" key="1">
    <source>
        <dbReference type="EMBL" id="KAH3863828.1"/>
    </source>
</evidence>
<accession>A0A9D4LSE0</accession>
<reference evidence="1" key="1">
    <citation type="journal article" date="2019" name="bioRxiv">
        <title>The Genome of the Zebra Mussel, Dreissena polymorpha: A Resource for Invasive Species Research.</title>
        <authorList>
            <person name="McCartney M.A."/>
            <person name="Auch B."/>
            <person name="Kono T."/>
            <person name="Mallez S."/>
            <person name="Zhang Y."/>
            <person name="Obille A."/>
            <person name="Becker A."/>
            <person name="Abrahante J.E."/>
            <person name="Garbe J."/>
            <person name="Badalamenti J.P."/>
            <person name="Herman A."/>
            <person name="Mangelson H."/>
            <person name="Liachko I."/>
            <person name="Sullivan S."/>
            <person name="Sone E.D."/>
            <person name="Koren S."/>
            <person name="Silverstein K.A.T."/>
            <person name="Beckman K.B."/>
            <person name="Gohl D.M."/>
        </authorList>
    </citation>
    <scope>NUCLEOTIDE SEQUENCE</scope>
    <source>
        <strain evidence="1">Duluth1</strain>
        <tissue evidence="1">Whole animal</tissue>
    </source>
</reference>
<reference evidence="1" key="2">
    <citation type="submission" date="2020-11" db="EMBL/GenBank/DDBJ databases">
        <authorList>
            <person name="McCartney M.A."/>
            <person name="Auch B."/>
            <person name="Kono T."/>
            <person name="Mallez S."/>
            <person name="Becker A."/>
            <person name="Gohl D.M."/>
            <person name="Silverstein K.A.T."/>
            <person name="Koren S."/>
            <person name="Bechman K.B."/>
            <person name="Herman A."/>
            <person name="Abrahante J.E."/>
            <person name="Garbe J."/>
        </authorList>
    </citation>
    <scope>NUCLEOTIDE SEQUENCE</scope>
    <source>
        <strain evidence="1">Duluth1</strain>
        <tissue evidence="1">Whole animal</tissue>
    </source>
</reference>
<protein>
    <submittedName>
        <fullName evidence="1">Uncharacterized protein</fullName>
    </submittedName>
</protein>
<name>A0A9D4LSE0_DREPO</name>
<dbReference type="EMBL" id="JAIWYP010000002">
    <property type="protein sequence ID" value="KAH3863828.1"/>
    <property type="molecule type" value="Genomic_DNA"/>
</dbReference>